<comment type="pathway">
    <text evidence="12">Steroid hormone biosynthesis; dafachronic acid biosynthesis.</text>
</comment>
<dbReference type="SUPFAM" id="SSF50022">
    <property type="entry name" value="ISP domain"/>
    <property type="match status" value="1"/>
</dbReference>
<keyword evidence="9" id="KW-0408">Iron</keyword>
<dbReference type="Proteomes" id="UP001321520">
    <property type="component" value="Chromosome"/>
</dbReference>
<dbReference type="PANTHER" id="PTHR21266:SF32">
    <property type="entry name" value="CHOLESTEROL 7-DESATURASE NVD"/>
    <property type="match status" value="1"/>
</dbReference>
<proteinExistence type="inferred from homology"/>
<dbReference type="InterPro" id="IPR045605">
    <property type="entry name" value="KshA-like_C"/>
</dbReference>
<dbReference type="Gene3D" id="2.102.10.10">
    <property type="entry name" value="Rieske [2Fe-2S] iron-sulphur domain"/>
    <property type="match status" value="1"/>
</dbReference>
<sequence>MKDQIVQTSTELERCPFPIPYGWYVIELSENLAVGDIQNVEAFDQQWVMFRGEDGSVGVTDPICPHLGAHLGHGGKVVGNNIRCPFHHWEYDHQGWCKKIPYGKVMPGIAKKKPILRSLPTQERYDLIFVWYHPKGEEPTFEVPTIPELESEGYIPVRHGQWDIGTCLQEIGENSVDNAHLKFLHGSPVIPPVEASIDGHNFNFDIGGGYIVGKCHGAGIQELRHNQQGVSMLMFSTGLPVNPELTRTRMHFTFKDYPEGSKERNVAETLYQHSIGEAEGKDSAGFESVDMLVWNNKKYRPEPLLCDGDGPIQLWRKFSQQFYVDA</sequence>
<evidence type="ECO:0000256" key="14">
    <source>
        <dbReference type="ARBA" id="ARBA00026095"/>
    </source>
</evidence>
<dbReference type="RefSeq" id="WP_301414814.1">
    <property type="nucleotide sequence ID" value="NZ_CP098023.1"/>
</dbReference>
<feature type="domain" description="Rieske" evidence="17">
    <location>
        <begin position="23"/>
        <end position="130"/>
    </location>
</feature>
<dbReference type="CDD" id="cd03469">
    <property type="entry name" value="Rieske_RO_Alpha_N"/>
    <property type="match status" value="1"/>
</dbReference>
<evidence type="ECO:0000256" key="15">
    <source>
        <dbReference type="ARBA" id="ARBA00047853"/>
    </source>
</evidence>
<evidence type="ECO:0000256" key="8">
    <source>
        <dbReference type="ARBA" id="ARBA00023002"/>
    </source>
</evidence>
<keyword evidence="5" id="KW-0001">2Fe-2S</keyword>
<evidence type="ECO:0000256" key="4">
    <source>
        <dbReference type="ARBA" id="ARBA00022692"/>
    </source>
</evidence>
<dbReference type="EMBL" id="CP098023">
    <property type="protein sequence ID" value="WKD49028.1"/>
    <property type="molecule type" value="Genomic_DNA"/>
</dbReference>
<keyword evidence="11" id="KW-0472">Membrane</keyword>
<evidence type="ECO:0000313" key="18">
    <source>
        <dbReference type="EMBL" id="WKD49028.1"/>
    </source>
</evidence>
<dbReference type="PANTHER" id="PTHR21266">
    <property type="entry name" value="IRON-SULFUR DOMAIN CONTAINING PROTEIN"/>
    <property type="match status" value="1"/>
</dbReference>
<evidence type="ECO:0000256" key="5">
    <source>
        <dbReference type="ARBA" id="ARBA00022714"/>
    </source>
</evidence>
<keyword evidence="10" id="KW-0411">Iron-sulfur</keyword>
<keyword evidence="19" id="KW-1185">Reference proteome</keyword>
<evidence type="ECO:0000256" key="9">
    <source>
        <dbReference type="ARBA" id="ARBA00023004"/>
    </source>
</evidence>
<evidence type="ECO:0000259" key="17">
    <source>
        <dbReference type="PROSITE" id="PS51296"/>
    </source>
</evidence>
<keyword evidence="6" id="KW-0479">Metal-binding</keyword>
<reference evidence="18 19" key="1">
    <citation type="submission" date="2022-05" db="EMBL/GenBank/DDBJ databases">
        <title>Microbulbifer sp. nov., isolated from sponge.</title>
        <authorList>
            <person name="Gao L."/>
        </authorList>
    </citation>
    <scope>NUCLEOTIDE SEQUENCE [LARGE SCALE GENOMIC DNA]</scope>
    <source>
        <strain evidence="18 19">MI-G</strain>
    </source>
</reference>
<dbReference type="PROSITE" id="PS51296">
    <property type="entry name" value="RIESKE"/>
    <property type="match status" value="1"/>
</dbReference>
<keyword evidence="8" id="KW-0560">Oxidoreductase</keyword>
<keyword evidence="4" id="KW-0812">Transmembrane</keyword>
<dbReference type="SUPFAM" id="SSF55961">
    <property type="entry name" value="Bet v1-like"/>
    <property type="match status" value="1"/>
</dbReference>
<keyword evidence="7" id="KW-1133">Transmembrane helix</keyword>
<evidence type="ECO:0000256" key="3">
    <source>
        <dbReference type="ARBA" id="ARBA00004972"/>
    </source>
</evidence>
<dbReference type="InterPro" id="IPR017941">
    <property type="entry name" value="Rieske_2Fe-2S"/>
</dbReference>
<evidence type="ECO:0000256" key="11">
    <source>
        <dbReference type="ARBA" id="ARBA00023136"/>
    </source>
</evidence>
<dbReference type="Gene3D" id="3.90.380.10">
    <property type="entry name" value="Naphthalene 1,2-dioxygenase Alpha Subunit, Chain A, domain 1"/>
    <property type="match status" value="1"/>
</dbReference>
<comment type="pathway">
    <text evidence="3">Hormone biosynthesis.</text>
</comment>
<evidence type="ECO:0000256" key="6">
    <source>
        <dbReference type="ARBA" id="ARBA00022723"/>
    </source>
</evidence>
<dbReference type="Pfam" id="PF00355">
    <property type="entry name" value="Rieske"/>
    <property type="match status" value="1"/>
</dbReference>
<comment type="similarity">
    <text evidence="13">Belongs to the cholesterol 7-desaturase family.</text>
</comment>
<comment type="catalytic activity">
    <reaction evidence="16">
        <text>cholesterol + NADPH + O2 + H(+) = 7-dehydrocholesterol + NADP(+) + 2 H2O</text>
        <dbReference type="Rhea" id="RHEA:45024"/>
        <dbReference type="ChEBI" id="CHEBI:15377"/>
        <dbReference type="ChEBI" id="CHEBI:15378"/>
        <dbReference type="ChEBI" id="CHEBI:15379"/>
        <dbReference type="ChEBI" id="CHEBI:16113"/>
        <dbReference type="ChEBI" id="CHEBI:17759"/>
        <dbReference type="ChEBI" id="CHEBI:57783"/>
        <dbReference type="ChEBI" id="CHEBI:58349"/>
        <dbReference type="EC" id="1.14.19.21"/>
    </reaction>
    <physiologicalReaction direction="left-to-right" evidence="16">
        <dbReference type="Rhea" id="RHEA:45025"/>
    </physiologicalReaction>
</comment>
<protein>
    <recommendedName>
        <fullName evidence="14">cholesterol 7-desaturase</fullName>
        <ecNumber evidence="14">1.14.19.21</ecNumber>
    </recommendedName>
</protein>
<name>A0ABY9E7Q0_9GAMM</name>
<accession>A0ABY9E7Q0</accession>
<evidence type="ECO:0000256" key="16">
    <source>
        <dbReference type="ARBA" id="ARBA00049548"/>
    </source>
</evidence>
<evidence type="ECO:0000313" key="19">
    <source>
        <dbReference type="Proteomes" id="UP001321520"/>
    </source>
</evidence>
<evidence type="ECO:0000256" key="10">
    <source>
        <dbReference type="ARBA" id="ARBA00023014"/>
    </source>
</evidence>
<evidence type="ECO:0000256" key="1">
    <source>
        <dbReference type="ARBA" id="ARBA00001962"/>
    </source>
</evidence>
<evidence type="ECO:0000256" key="7">
    <source>
        <dbReference type="ARBA" id="ARBA00022989"/>
    </source>
</evidence>
<evidence type="ECO:0000256" key="12">
    <source>
        <dbReference type="ARBA" id="ARBA00025712"/>
    </source>
</evidence>
<evidence type="ECO:0000256" key="2">
    <source>
        <dbReference type="ARBA" id="ARBA00004370"/>
    </source>
</evidence>
<comment type="catalytic activity">
    <reaction evidence="15">
        <text>cholesterol + NADH + O2 + H(+) = 7-dehydrocholesterol + NAD(+) + 2 H2O</text>
        <dbReference type="Rhea" id="RHEA:51644"/>
        <dbReference type="ChEBI" id="CHEBI:15377"/>
        <dbReference type="ChEBI" id="CHEBI:15378"/>
        <dbReference type="ChEBI" id="CHEBI:15379"/>
        <dbReference type="ChEBI" id="CHEBI:16113"/>
        <dbReference type="ChEBI" id="CHEBI:17759"/>
        <dbReference type="ChEBI" id="CHEBI:57540"/>
        <dbReference type="ChEBI" id="CHEBI:57945"/>
        <dbReference type="EC" id="1.14.19.21"/>
    </reaction>
    <physiologicalReaction direction="left-to-right" evidence="15">
        <dbReference type="Rhea" id="RHEA:51645"/>
    </physiologicalReaction>
</comment>
<dbReference type="InterPro" id="IPR036922">
    <property type="entry name" value="Rieske_2Fe-2S_sf"/>
</dbReference>
<dbReference type="Pfam" id="PF19298">
    <property type="entry name" value="KshA_C"/>
    <property type="match status" value="1"/>
</dbReference>
<organism evidence="18 19">
    <name type="scientific">Microbulbifer spongiae</name>
    <dbReference type="NCBI Taxonomy" id="2944933"/>
    <lineage>
        <taxon>Bacteria</taxon>
        <taxon>Pseudomonadati</taxon>
        <taxon>Pseudomonadota</taxon>
        <taxon>Gammaproteobacteria</taxon>
        <taxon>Cellvibrionales</taxon>
        <taxon>Microbulbiferaceae</taxon>
        <taxon>Microbulbifer</taxon>
    </lineage>
</organism>
<comment type="cofactor">
    <cofactor evidence="1">
        <name>Fe cation</name>
        <dbReference type="ChEBI" id="CHEBI:24875"/>
    </cofactor>
</comment>
<gene>
    <name evidence="18" type="ORF">M8T91_14155</name>
</gene>
<dbReference type="InterPro" id="IPR050584">
    <property type="entry name" value="Cholesterol_7-desaturase"/>
</dbReference>
<comment type="subcellular location">
    <subcellularLocation>
        <location evidence="2">Membrane</location>
    </subcellularLocation>
</comment>
<dbReference type="EC" id="1.14.19.21" evidence="14"/>
<evidence type="ECO:0000256" key="13">
    <source>
        <dbReference type="ARBA" id="ARBA00025729"/>
    </source>
</evidence>